<sequence length="387" mass="39987">MDHRLGTERGEPGPFIDIGGDAGTAPLDGTAEFTEYCPSSECPVGYTTCPTSTFRCDVNLLIDTQNCGACGNACPSRGSAEKYTCIDGRCVLACDPFAQKLDCNGIVDDGCETSSKSNDSCGACGNKCSDPAKPCADQTGNSIAFACGCQGGQEPCFVSDFFSSGYKCMDVVYDDANCGACGNACDPTNNGAVLYDNTYYGCHEGSCGALKCQQYSGDCDHDMAANGCEAPLWTNENCGACGNACPADQFCALQPILLTFAIGCVCDPGLTFCGTRGAGPNDTSIGRCYDLSSDLQHCGACDVACPGGQWAHATPSCEFGACKMTCRSGWGDCNGNATDDCETHTDSDPNNCGSCGTVCDAVAGQACVQGRCVVKPCEKEQDGGLPR</sequence>
<dbReference type="KEGG" id="llu:AKJ09_11034"/>
<organism evidence="2 3">
    <name type="scientific">Labilithrix luteola</name>
    <dbReference type="NCBI Taxonomy" id="1391654"/>
    <lineage>
        <taxon>Bacteria</taxon>
        <taxon>Pseudomonadati</taxon>
        <taxon>Myxococcota</taxon>
        <taxon>Polyangia</taxon>
        <taxon>Polyangiales</taxon>
        <taxon>Labilitrichaceae</taxon>
        <taxon>Labilithrix</taxon>
    </lineage>
</organism>
<dbReference type="STRING" id="1391654.AKJ09_11034"/>
<dbReference type="Proteomes" id="UP000064967">
    <property type="component" value="Chromosome"/>
</dbReference>
<dbReference type="AlphaFoldDB" id="A0A0K1QF25"/>
<dbReference type="PATRIC" id="fig|1391654.3.peg.11193"/>
<evidence type="ECO:0000313" key="3">
    <source>
        <dbReference type="Proteomes" id="UP000064967"/>
    </source>
</evidence>
<evidence type="ECO:0000313" key="2">
    <source>
        <dbReference type="EMBL" id="AKV04371.1"/>
    </source>
</evidence>
<protein>
    <recommendedName>
        <fullName evidence="4">Tryptophan synthase alpha chain</fullName>
    </recommendedName>
</protein>
<feature type="compositionally biased region" description="Basic and acidic residues" evidence="1">
    <location>
        <begin position="1"/>
        <end position="11"/>
    </location>
</feature>
<feature type="region of interest" description="Disordered" evidence="1">
    <location>
        <begin position="1"/>
        <end position="20"/>
    </location>
</feature>
<reference evidence="2 3" key="1">
    <citation type="submission" date="2015-08" db="EMBL/GenBank/DDBJ databases">
        <authorList>
            <person name="Babu N.S."/>
            <person name="Beckwith C.J."/>
            <person name="Beseler K.G."/>
            <person name="Brison A."/>
            <person name="Carone J.V."/>
            <person name="Caskin T.P."/>
            <person name="Diamond M."/>
            <person name="Durham M.E."/>
            <person name="Foxe J.M."/>
            <person name="Go M."/>
            <person name="Henderson B.A."/>
            <person name="Jones I.B."/>
            <person name="McGettigan J.A."/>
            <person name="Micheletti S.J."/>
            <person name="Nasrallah M.E."/>
            <person name="Ortiz D."/>
            <person name="Piller C.R."/>
            <person name="Privatt S.R."/>
            <person name="Schneider S.L."/>
            <person name="Sharp S."/>
            <person name="Smith T.C."/>
            <person name="Stanton J.D."/>
            <person name="Ullery H.E."/>
            <person name="Wilson R.J."/>
            <person name="Serrano M.G."/>
            <person name="Buck G."/>
            <person name="Lee V."/>
            <person name="Wang Y."/>
            <person name="Carvalho R."/>
            <person name="Voegtly L."/>
            <person name="Shi R."/>
            <person name="Duckworth R."/>
            <person name="Johnson A."/>
            <person name="Loviza R."/>
            <person name="Walstead R."/>
            <person name="Shah Z."/>
            <person name="Kiflezghi M."/>
            <person name="Wade K."/>
            <person name="Ball S.L."/>
            <person name="Bradley K.W."/>
            <person name="Asai D.J."/>
            <person name="Bowman C.A."/>
            <person name="Russell D.A."/>
            <person name="Pope W.H."/>
            <person name="Jacobs-Sera D."/>
            <person name="Hendrix R.W."/>
            <person name="Hatfull G.F."/>
        </authorList>
    </citation>
    <scope>NUCLEOTIDE SEQUENCE [LARGE SCALE GENOMIC DNA]</scope>
    <source>
        <strain evidence="2 3">DSM 27648</strain>
    </source>
</reference>
<proteinExistence type="predicted"/>
<keyword evidence="3" id="KW-1185">Reference proteome</keyword>
<dbReference type="EMBL" id="CP012333">
    <property type="protein sequence ID" value="AKV04371.1"/>
    <property type="molecule type" value="Genomic_DNA"/>
</dbReference>
<name>A0A0K1QF25_9BACT</name>
<evidence type="ECO:0000256" key="1">
    <source>
        <dbReference type="SAM" id="MobiDB-lite"/>
    </source>
</evidence>
<gene>
    <name evidence="2" type="ORF">AKJ09_11034</name>
</gene>
<accession>A0A0K1QF25</accession>
<evidence type="ECO:0008006" key="4">
    <source>
        <dbReference type="Google" id="ProtNLM"/>
    </source>
</evidence>